<evidence type="ECO:0000256" key="2">
    <source>
        <dbReference type="SAM" id="Phobius"/>
    </source>
</evidence>
<evidence type="ECO:0000313" key="3">
    <source>
        <dbReference type="EMBL" id="EWM20366.1"/>
    </source>
</evidence>
<dbReference type="Proteomes" id="UP000019335">
    <property type="component" value="Unassembled WGS sequence"/>
</dbReference>
<keyword evidence="2" id="KW-1133">Transmembrane helix</keyword>
<evidence type="ECO:0000256" key="1">
    <source>
        <dbReference type="SAM" id="MobiDB-lite"/>
    </source>
</evidence>
<feature type="region of interest" description="Disordered" evidence="1">
    <location>
        <begin position="137"/>
        <end position="158"/>
    </location>
</feature>
<accession>W7TJ45</accession>
<proteinExistence type="predicted"/>
<feature type="transmembrane region" description="Helical" evidence="2">
    <location>
        <begin position="56"/>
        <end position="75"/>
    </location>
</feature>
<dbReference type="EMBL" id="AZIL01003150">
    <property type="protein sequence ID" value="EWM20366.1"/>
    <property type="molecule type" value="Genomic_DNA"/>
</dbReference>
<organism evidence="3 4">
    <name type="scientific">Nannochloropsis gaditana</name>
    <dbReference type="NCBI Taxonomy" id="72520"/>
    <lineage>
        <taxon>Eukaryota</taxon>
        <taxon>Sar</taxon>
        <taxon>Stramenopiles</taxon>
        <taxon>Ochrophyta</taxon>
        <taxon>Eustigmatophyceae</taxon>
        <taxon>Eustigmatales</taxon>
        <taxon>Monodopsidaceae</taxon>
        <taxon>Nannochloropsis</taxon>
    </lineage>
</organism>
<name>W7TJ45_9STRA</name>
<evidence type="ECO:0000313" key="4">
    <source>
        <dbReference type="Proteomes" id="UP000019335"/>
    </source>
</evidence>
<dbReference type="AlphaFoldDB" id="W7TJ45"/>
<keyword evidence="2" id="KW-0812">Transmembrane</keyword>
<evidence type="ECO:0008006" key="5">
    <source>
        <dbReference type="Google" id="ProtNLM"/>
    </source>
</evidence>
<keyword evidence="2" id="KW-0472">Membrane</keyword>
<sequence length="230" mass="25667">MQGAKLQRLTKIEQTLFYSLYFSSTLVTCLPSLLLASDFHYLSFFLFVPSLSPLPLFVFLRYHLLLVAYFYLYYAPQGKSICVSPPCRFFPSYPSALLSSVVLSPIAFLSSSFFPSFLSLSFPTSSTVDSKLSMEPATSFLGTAPPLNEGGRQEREEDGEEWDSLSSLSFFLKSVPSFLSFPFFSLLRCATFSPFSSAFFPSMQWLSCVGQRGGGKEREGCWEGGSGPWK</sequence>
<protein>
    <recommendedName>
        <fullName evidence="5">Transmembrane protein</fullName>
    </recommendedName>
</protein>
<keyword evidence="4" id="KW-1185">Reference proteome</keyword>
<feature type="transmembrane region" description="Helical" evidence="2">
    <location>
        <begin position="15"/>
        <end position="36"/>
    </location>
</feature>
<feature type="transmembrane region" description="Helical" evidence="2">
    <location>
        <begin position="96"/>
        <end position="118"/>
    </location>
</feature>
<comment type="caution">
    <text evidence="3">The sequence shown here is derived from an EMBL/GenBank/DDBJ whole genome shotgun (WGS) entry which is preliminary data.</text>
</comment>
<gene>
    <name evidence="3" type="ORF">Naga_100457g1</name>
</gene>
<reference evidence="3 4" key="1">
    <citation type="journal article" date="2014" name="Mol. Plant">
        <title>Chromosome Scale Genome Assembly and Transcriptome Profiling of Nannochloropsis gaditana in Nitrogen Depletion.</title>
        <authorList>
            <person name="Corteggiani Carpinelli E."/>
            <person name="Telatin A."/>
            <person name="Vitulo N."/>
            <person name="Forcato C."/>
            <person name="D'Angelo M."/>
            <person name="Schiavon R."/>
            <person name="Vezzi A."/>
            <person name="Giacometti G.M."/>
            <person name="Morosinotto T."/>
            <person name="Valle G."/>
        </authorList>
    </citation>
    <scope>NUCLEOTIDE SEQUENCE [LARGE SCALE GENOMIC DNA]</scope>
    <source>
        <strain evidence="3 4">B-31</strain>
    </source>
</reference>